<dbReference type="CDD" id="cd00303">
    <property type="entry name" value="retropepsin_like"/>
    <property type="match status" value="1"/>
</dbReference>
<dbReference type="PANTHER" id="PTHR47331">
    <property type="entry name" value="PHD-TYPE DOMAIN-CONTAINING PROTEIN"/>
    <property type="match status" value="1"/>
</dbReference>
<evidence type="ECO:0000313" key="2">
    <source>
        <dbReference type="Proteomes" id="UP000814243"/>
    </source>
</evidence>
<dbReference type="EMBL" id="JACEFF010000343">
    <property type="protein sequence ID" value="KAH9639412.1"/>
    <property type="molecule type" value="Genomic_DNA"/>
</dbReference>
<evidence type="ECO:0000313" key="1">
    <source>
        <dbReference type="EMBL" id="KAH9639412.1"/>
    </source>
</evidence>
<evidence type="ECO:0008006" key="3">
    <source>
        <dbReference type="Google" id="ProtNLM"/>
    </source>
</evidence>
<dbReference type="PANTHER" id="PTHR47331:SF5">
    <property type="entry name" value="RIBONUCLEASE H"/>
    <property type="match status" value="1"/>
</dbReference>
<comment type="caution">
    <text evidence="1">The sequence shown here is derived from an EMBL/GenBank/DDBJ whole genome shotgun (WGS) entry which is preliminary data.</text>
</comment>
<dbReference type="InterPro" id="IPR021109">
    <property type="entry name" value="Peptidase_aspartic_dom_sf"/>
</dbReference>
<reference evidence="1" key="1">
    <citation type="journal article" date="2021" name="G3 (Bethesda)">
        <title>Genome and transcriptome analysis of the beet armyworm Spodoptera exigua reveals targets for pest control. .</title>
        <authorList>
            <person name="Simon S."/>
            <person name="Breeschoten T."/>
            <person name="Jansen H.J."/>
            <person name="Dirks R.P."/>
            <person name="Schranz M.E."/>
            <person name="Ros V.I.D."/>
        </authorList>
    </citation>
    <scope>NUCLEOTIDE SEQUENCE</scope>
    <source>
        <strain evidence="1">TB_SE_WUR_2020</strain>
    </source>
</reference>
<dbReference type="AlphaFoldDB" id="A0A922MNM6"/>
<protein>
    <recommendedName>
        <fullName evidence="3">Peptidase aspartic putative domain-containing protein</fullName>
    </recommendedName>
</protein>
<organism evidence="1 2">
    <name type="scientific">Spodoptera exigua</name>
    <name type="common">Beet armyworm</name>
    <name type="synonym">Noctua fulgens</name>
    <dbReference type="NCBI Taxonomy" id="7107"/>
    <lineage>
        <taxon>Eukaryota</taxon>
        <taxon>Metazoa</taxon>
        <taxon>Ecdysozoa</taxon>
        <taxon>Arthropoda</taxon>
        <taxon>Hexapoda</taxon>
        <taxon>Insecta</taxon>
        <taxon>Pterygota</taxon>
        <taxon>Neoptera</taxon>
        <taxon>Endopterygota</taxon>
        <taxon>Lepidoptera</taxon>
        <taxon>Glossata</taxon>
        <taxon>Ditrysia</taxon>
        <taxon>Noctuoidea</taxon>
        <taxon>Noctuidae</taxon>
        <taxon>Amphipyrinae</taxon>
        <taxon>Spodoptera</taxon>
    </lineage>
</organism>
<name>A0A922MNM6_SPOEX</name>
<sequence>MTIESRIELVKKLNLCKNCLRQGHSEDKCKLGPCKMCTKRHNTMLHLENNLEPVPTSSKEIKTSECVVLPASHTQTAPQNVTLSATHTHGYVLLSTAIVNVSDINGKLHKVRVLLDNGSTSSFVTESLLNRLQLPHSSTSVTVQGLNNQLSNITKRCDLSISSLMNNDLILKVDCFVVPQITQHIPSHSINYKNIFEIPPDVHLADPTFNIPSEVQMLLGADIFWQVLKNNKIPLGKHKPTLIETTFGWLVSGSIQAPTGLLTLLAIDCKKIKIQIESDDLLKIFDGVINSETLTNFAQQLVQRGISKHRGVRNPYHPEDDLVNRFDTIVDKEQRSPGKRPFLIDLTNPHRGIQNVKRETEVPNHNVVVNKHTETTKDPLDQENELFLSGNEVANDDILTEIELPYIPLNDIEVKAKNDAIIEKDASIKQINKEIKNTSDTKQIILTRKDEHNKGLEFIDDRYNFKPIQKRFALKKSESTVSPFII</sequence>
<dbReference type="Proteomes" id="UP000814243">
    <property type="component" value="Unassembled WGS sequence"/>
</dbReference>
<accession>A0A922MNM6</accession>
<dbReference type="Gene3D" id="2.40.70.10">
    <property type="entry name" value="Acid Proteases"/>
    <property type="match status" value="1"/>
</dbReference>
<gene>
    <name evidence="1" type="ORF">HF086_002101</name>
</gene>
<proteinExistence type="predicted"/>